<dbReference type="Proteomes" id="UP000502035">
    <property type="component" value="Chromosome"/>
</dbReference>
<proteinExistence type="predicted"/>
<dbReference type="KEGG" id="npi:G7071_16395"/>
<feature type="transmembrane region" description="Helical" evidence="1">
    <location>
        <begin position="147"/>
        <end position="167"/>
    </location>
</feature>
<sequence length="197" mass="22400">MNDDHEMLLAEYATLRAEIEHSVERRFRIVTAGAAVIPVVQFVGNRYDIGFVSLGLPLLVLIIALLFTAENNGIMRAGRYIREVIEPRLYPDGAGWERWLECQEDFDARLVDKMVVIGFYLIESLYYVIGVVIGLQFARQMGLGPNVLWTLGVTYALLFVLIAYLAVKQPRIRTVLLEERAPRVKPRSKSRSKSRSS</sequence>
<dbReference type="RefSeq" id="WP_166320453.1">
    <property type="nucleotide sequence ID" value="NZ_CP049866.1"/>
</dbReference>
<evidence type="ECO:0000313" key="3">
    <source>
        <dbReference type="Proteomes" id="UP000502035"/>
    </source>
</evidence>
<dbReference type="AlphaFoldDB" id="A0A6G7YJ55"/>
<keyword evidence="1" id="KW-0472">Membrane</keyword>
<organism evidence="2 3">
    <name type="scientific">Nocardioides piscis</name>
    <dbReference type="NCBI Taxonomy" id="2714938"/>
    <lineage>
        <taxon>Bacteria</taxon>
        <taxon>Bacillati</taxon>
        <taxon>Actinomycetota</taxon>
        <taxon>Actinomycetes</taxon>
        <taxon>Propionibacteriales</taxon>
        <taxon>Nocardioidaceae</taxon>
        <taxon>Nocardioides</taxon>
    </lineage>
</organism>
<keyword evidence="1" id="KW-0812">Transmembrane</keyword>
<gene>
    <name evidence="2" type="ORF">G7071_16395</name>
</gene>
<evidence type="ECO:0000313" key="2">
    <source>
        <dbReference type="EMBL" id="QIK76769.1"/>
    </source>
</evidence>
<name>A0A6G7YJ55_9ACTN</name>
<dbReference type="EMBL" id="CP049866">
    <property type="protein sequence ID" value="QIK76769.1"/>
    <property type="molecule type" value="Genomic_DNA"/>
</dbReference>
<keyword evidence="3" id="KW-1185">Reference proteome</keyword>
<feature type="transmembrane region" description="Helical" evidence="1">
    <location>
        <begin position="114"/>
        <end position="135"/>
    </location>
</feature>
<accession>A0A6G7YJ55</accession>
<evidence type="ECO:0000256" key="1">
    <source>
        <dbReference type="SAM" id="Phobius"/>
    </source>
</evidence>
<keyword evidence="1" id="KW-1133">Transmembrane helix</keyword>
<reference evidence="2 3" key="1">
    <citation type="submission" date="2020-03" db="EMBL/GenBank/DDBJ databases">
        <title>Nocardioides sp. nov., isolated from fish.</title>
        <authorList>
            <person name="Hyun D.-W."/>
            <person name="Bae J.-W."/>
        </authorList>
    </citation>
    <scope>NUCLEOTIDE SEQUENCE [LARGE SCALE GENOMIC DNA]</scope>
    <source>
        <strain evidence="2 3">HDW12A</strain>
    </source>
</reference>
<protein>
    <submittedName>
        <fullName evidence="2">Uncharacterized protein</fullName>
    </submittedName>
</protein>
<feature type="transmembrane region" description="Helical" evidence="1">
    <location>
        <begin position="49"/>
        <end position="69"/>
    </location>
</feature>